<dbReference type="STRING" id="1335309.GA0116948_110136"/>
<dbReference type="Pfam" id="PF07980">
    <property type="entry name" value="SusD_RagB"/>
    <property type="match status" value="1"/>
</dbReference>
<evidence type="ECO:0000313" key="8">
    <source>
        <dbReference type="EMBL" id="SCC48870.1"/>
    </source>
</evidence>
<proteinExistence type="inferred from homology"/>
<sequence>MKILKHTYLLFATLLITFSSCKKFLNIPLPVNQIAGNGAYISDNSAGAASTGNFTNMYTSGYFNGAESIPFRTAVYADELTNLLTTSTQHQAFYTDNLQATNVGQWSSLYNQIWKINTTIEGLDASTATLEHKNQWLGESYFLRAWMFFHLQNLYGDLPLAITSSLSTNNTLSRSPKAAVYAQIIADLLKAQALLPDSYTDGYGENTDKRVRPNKWAATALLARAYLYNGEWANAETQATAVINQTGTYHLEALDSTFLIGSHETVWELALVTVPGAAVATVYDYALYNFGIPSDLGVGKTPFDYRISFVASDDLVNAFEPGDTRFTKWLHPVASDADATHEAITYYVIYKYRAAVVGIENAVQMRLPELYLIRAEARAQQGSNLPGAQADINVVRTRAGLSGTKAATKDALLAAALQERRVEYFTEGGHRFFDLKRTGNIDAVMTLSAPKKGGTWDSNKQLWPLPTNDLQQDLNLQQNPGYQN</sequence>
<feature type="domain" description="RagB/SusD" evidence="6">
    <location>
        <begin position="342"/>
        <end position="482"/>
    </location>
</feature>
<gene>
    <name evidence="8" type="ORF">GA0116948_110136</name>
</gene>
<dbReference type="Gene3D" id="1.25.40.390">
    <property type="match status" value="1"/>
</dbReference>
<dbReference type="GO" id="GO:0009279">
    <property type="term" value="C:cell outer membrane"/>
    <property type="evidence" value="ECO:0007669"/>
    <property type="project" value="UniProtKB-SubCell"/>
</dbReference>
<dbReference type="SUPFAM" id="SSF48452">
    <property type="entry name" value="TPR-like"/>
    <property type="match status" value="1"/>
</dbReference>
<evidence type="ECO:0000256" key="1">
    <source>
        <dbReference type="ARBA" id="ARBA00004442"/>
    </source>
</evidence>
<evidence type="ECO:0000259" key="7">
    <source>
        <dbReference type="Pfam" id="PF14322"/>
    </source>
</evidence>
<comment type="similarity">
    <text evidence="2">Belongs to the SusD family.</text>
</comment>
<comment type="subcellular location">
    <subcellularLocation>
        <location evidence="1">Cell outer membrane</location>
    </subcellularLocation>
</comment>
<name>A0A1C4EZ46_9BACT</name>
<dbReference type="RefSeq" id="WP_089713492.1">
    <property type="nucleotide sequence ID" value="NZ_FMAR01000010.1"/>
</dbReference>
<protein>
    <submittedName>
        <fullName evidence="8">SusD family protein</fullName>
    </submittedName>
</protein>
<dbReference type="Pfam" id="PF14322">
    <property type="entry name" value="SusD-like_3"/>
    <property type="match status" value="1"/>
</dbReference>
<keyword evidence="9" id="KW-1185">Reference proteome</keyword>
<dbReference type="EMBL" id="FMAR01000010">
    <property type="protein sequence ID" value="SCC48870.1"/>
    <property type="molecule type" value="Genomic_DNA"/>
</dbReference>
<dbReference type="InterPro" id="IPR012944">
    <property type="entry name" value="SusD_RagB_dom"/>
</dbReference>
<keyword evidence="4" id="KW-0472">Membrane</keyword>
<dbReference type="InterPro" id="IPR011990">
    <property type="entry name" value="TPR-like_helical_dom_sf"/>
</dbReference>
<evidence type="ECO:0000256" key="4">
    <source>
        <dbReference type="ARBA" id="ARBA00023136"/>
    </source>
</evidence>
<dbReference type="Proteomes" id="UP000242818">
    <property type="component" value="Unassembled WGS sequence"/>
</dbReference>
<dbReference type="InterPro" id="IPR033985">
    <property type="entry name" value="SusD-like_N"/>
</dbReference>
<evidence type="ECO:0000256" key="5">
    <source>
        <dbReference type="ARBA" id="ARBA00023237"/>
    </source>
</evidence>
<keyword evidence="3" id="KW-0732">Signal</keyword>
<dbReference type="PROSITE" id="PS51257">
    <property type="entry name" value="PROKAR_LIPOPROTEIN"/>
    <property type="match status" value="1"/>
</dbReference>
<evidence type="ECO:0000313" key="9">
    <source>
        <dbReference type="Proteomes" id="UP000242818"/>
    </source>
</evidence>
<dbReference type="OrthoDB" id="625727at2"/>
<evidence type="ECO:0000256" key="2">
    <source>
        <dbReference type="ARBA" id="ARBA00006275"/>
    </source>
</evidence>
<accession>A0A1C4EZ46</accession>
<evidence type="ECO:0000256" key="3">
    <source>
        <dbReference type="ARBA" id="ARBA00022729"/>
    </source>
</evidence>
<reference evidence="8 9" key="1">
    <citation type="submission" date="2016-08" db="EMBL/GenBank/DDBJ databases">
        <authorList>
            <person name="Seilhamer J.J."/>
        </authorList>
    </citation>
    <scope>NUCLEOTIDE SEQUENCE [LARGE SCALE GENOMIC DNA]</scope>
    <source>
        <strain evidence="8 9">A37T2</strain>
    </source>
</reference>
<keyword evidence="5" id="KW-0998">Cell outer membrane</keyword>
<organism evidence="8 9">
    <name type="scientific">Chitinophaga costaii</name>
    <dbReference type="NCBI Taxonomy" id="1335309"/>
    <lineage>
        <taxon>Bacteria</taxon>
        <taxon>Pseudomonadati</taxon>
        <taxon>Bacteroidota</taxon>
        <taxon>Chitinophagia</taxon>
        <taxon>Chitinophagales</taxon>
        <taxon>Chitinophagaceae</taxon>
        <taxon>Chitinophaga</taxon>
    </lineage>
</organism>
<dbReference type="CDD" id="cd08977">
    <property type="entry name" value="SusD"/>
    <property type="match status" value="1"/>
</dbReference>
<dbReference type="AlphaFoldDB" id="A0A1C4EZ46"/>
<feature type="domain" description="SusD-like N-terminal" evidence="7">
    <location>
        <begin position="79"/>
        <end position="227"/>
    </location>
</feature>
<evidence type="ECO:0000259" key="6">
    <source>
        <dbReference type="Pfam" id="PF07980"/>
    </source>
</evidence>